<dbReference type="GO" id="GO:0006355">
    <property type="term" value="P:regulation of DNA-templated transcription"/>
    <property type="evidence" value="ECO:0007669"/>
    <property type="project" value="InterPro"/>
</dbReference>
<comment type="caution">
    <text evidence="14">The sequence shown here is derived from an EMBL/GenBank/DDBJ whole genome shotgun (WGS) entry which is preliminary data.</text>
</comment>
<dbReference type="SMART" id="SM00448">
    <property type="entry name" value="REC"/>
    <property type="match status" value="1"/>
</dbReference>
<dbReference type="Gene3D" id="1.10.10.10">
    <property type="entry name" value="Winged helix-like DNA-binding domain superfamily/Winged helix DNA-binding domain"/>
    <property type="match status" value="1"/>
</dbReference>
<evidence type="ECO:0000256" key="9">
    <source>
        <dbReference type="ARBA" id="ARBA00023163"/>
    </source>
</evidence>
<proteinExistence type="predicted"/>
<evidence type="ECO:0000256" key="4">
    <source>
        <dbReference type="ARBA" id="ARBA00022553"/>
    </source>
</evidence>
<evidence type="ECO:0000256" key="7">
    <source>
        <dbReference type="ARBA" id="ARBA00023125"/>
    </source>
</evidence>
<keyword evidence="3" id="KW-0678">Repressor</keyword>
<dbReference type="SUPFAM" id="SSF46894">
    <property type="entry name" value="C-terminal effector domain of the bipartite response regulators"/>
    <property type="match status" value="1"/>
</dbReference>
<sequence length="234" mass="26882">MQATEKKRIIIVDDDLIIRQELKHILEREQYDVQHAANPPAADEILTSFAADLMILDLNMPGFENGKYYCRRICESLNIPIIIITASDDEIDEILSYELGALHFMHKPFNTRLLIAKIRNILSIAYKPKTHTDKSLWRIDSKTFTLSRHDTEQSISINKNEYLLLSYLNDNHSEAKSQHDIAQVIYNRPIAADDRIISTLISRLRQKLESIASDDLIVSMRGIGYSLKSNITID</sequence>
<name>A0A8J3E926_9GAMM</name>
<feature type="modified residue" description="4-aspartylphosphate" evidence="10">
    <location>
        <position position="57"/>
    </location>
</feature>
<dbReference type="GO" id="GO:0000156">
    <property type="term" value="F:phosphorelay response regulator activity"/>
    <property type="evidence" value="ECO:0007669"/>
    <property type="project" value="TreeGrafter"/>
</dbReference>
<dbReference type="PANTHER" id="PTHR48111">
    <property type="entry name" value="REGULATOR OF RPOS"/>
    <property type="match status" value="1"/>
</dbReference>
<reference evidence="14" key="2">
    <citation type="submission" date="2020-09" db="EMBL/GenBank/DDBJ databases">
        <authorList>
            <person name="Sun Q."/>
            <person name="Zhou Y."/>
        </authorList>
    </citation>
    <scope>NUCLEOTIDE SEQUENCE</scope>
    <source>
        <strain evidence="14">CGMCC 1.15758</strain>
    </source>
</reference>
<keyword evidence="8" id="KW-0010">Activator</keyword>
<keyword evidence="4 10" id="KW-0597">Phosphoprotein</keyword>
<feature type="DNA-binding region" description="OmpR/PhoB-type" evidence="11">
    <location>
        <begin position="127"/>
        <end position="229"/>
    </location>
</feature>
<keyword evidence="2" id="KW-0963">Cytoplasm</keyword>
<dbReference type="InterPro" id="IPR001789">
    <property type="entry name" value="Sig_transdc_resp-reg_receiver"/>
</dbReference>
<reference evidence="14" key="1">
    <citation type="journal article" date="2014" name="Int. J. Syst. Evol. Microbiol.">
        <title>Complete genome sequence of Corynebacterium casei LMG S-19264T (=DSM 44701T), isolated from a smear-ripened cheese.</title>
        <authorList>
            <consortium name="US DOE Joint Genome Institute (JGI-PGF)"/>
            <person name="Walter F."/>
            <person name="Albersmeier A."/>
            <person name="Kalinowski J."/>
            <person name="Ruckert C."/>
        </authorList>
    </citation>
    <scope>NUCLEOTIDE SEQUENCE</scope>
    <source>
        <strain evidence="14">CGMCC 1.15758</strain>
    </source>
</reference>
<dbReference type="RefSeq" id="WP_117003508.1">
    <property type="nucleotide sequence ID" value="NZ_BMJS01000029.1"/>
</dbReference>
<evidence type="ECO:0000256" key="10">
    <source>
        <dbReference type="PROSITE-ProRule" id="PRU00169"/>
    </source>
</evidence>
<evidence type="ECO:0000256" key="11">
    <source>
        <dbReference type="PROSITE-ProRule" id="PRU01091"/>
    </source>
</evidence>
<dbReference type="GO" id="GO:0032993">
    <property type="term" value="C:protein-DNA complex"/>
    <property type="evidence" value="ECO:0007669"/>
    <property type="project" value="TreeGrafter"/>
</dbReference>
<dbReference type="InterPro" id="IPR016032">
    <property type="entry name" value="Sig_transdc_resp-reg_C-effctor"/>
</dbReference>
<feature type="domain" description="OmpR/PhoB-type" evidence="13">
    <location>
        <begin position="127"/>
        <end position="229"/>
    </location>
</feature>
<evidence type="ECO:0000256" key="3">
    <source>
        <dbReference type="ARBA" id="ARBA00022491"/>
    </source>
</evidence>
<protein>
    <submittedName>
        <fullName evidence="14">DNA-binding response regulator</fullName>
    </submittedName>
</protein>
<evidence type="ECO:0000256" key="5">
    <source>
        <dbReference type="ARBA" id="ARBA00023012"/>
    </source>
</evidence>
<feature type="domain" description="Response regulatory" evidence="12">
    <location>
        <begin position="8"/>
        <end position="122"/>
    </location>
</feature>
<dbReference type="Proteomes" id="UP000636949">
    <property type="component" value="Unassembled WGS sequence"/>
</dbReference>
<dbReference type="EMBL" id="BMJS01000029">
    <property type="protein sequence ID" value="GGG03908.1"/>
    <property type="molecule type" value="Genomic_DNA"/>
</dbReference>
<keyword evidence="9" id="KW-0804">Transcription</keyword>
<evidence type="ECO:0000256" key="2">
    <source>
        <dbReference type="ARBA" id="ARBA00022490"/>
    </source>
</evidence>
<dbReference type="PANTHER" id="PTHR48111:SF55">
    <property type="entry name" value="AEROBIC RESPIRATION CONTROL PROTEIN ARCA"/>
    <property type="match status" value="1"/>
</dbReference>
<dbReference type="PROSITE" id="PS50110">
    <property type="entry name" value="RESPONSE_REGULATORY"/>
    <property type="match status" value="1"/>
</dbReference>
<dbReference type="GO" id="GO:0005829">
    <property type="term" value="C:cytosol"/>
    <property type="evidence" value="ECO:0007669"/>
    <property type="project" value="TreeGrafter"/>
</dbReference>
<dbReference type="InterPro" id="IPR001867">
    <property type="entry name" value="OmpR/PhoB-type_DNA-bd"/>
</dbReference>
<evidence type="ECO:0000256" key="1">
    <source>
        <dbReference type="ARBA" id="ARBA00004496"/>
    </source>
</evidence>
<dbReference type="PROSITE" id="PS51755">
    <property type="entry name" value="OMPR_PHOB"/>
    <property type="match status" value="1"/>
</dbReference>
<evidence type="ECO:0000259" key="12">
    <source>
        <dbReference type="PROSITE" id="PS50110"/>
    </source>
</evidence>
<gene>
    <name evidence="14" type="ORF">GCM10010995_21700</name>
</gene>
<organism evidence="14 15">
    <name type="scientific">Cysteiniphilum litorale</name>
    <dbReference type="NCBI Taxonomy" id="2056700"/>
    <lineage>
        <taxon>Bacteria</taxon>
        <taxon>Pseudomonadati</taxon>
        <taxon>Pseudomonadota</taxon>
        <taxon>Gammaproteobacteria</taxon>
        <taxon>Thiotrichales</taxon>
        <taxon>Fastidiosibacteraceae</taxon>
        <taxon>Cysteiniphilum</taxon>
    </lineage>
</organism>
<accession>A0A8J3E926</accession>
<dbReference type="SUPFAM" id="SSF52172">
    <property type="entry name" value="CheY-like"/>
    <property type="match status" value="1"/>
</dbReference>
<dbReference type="OrthoDB" id="9802426at2"/>
<keyword evidence="6" id="KW-0805">Transcription regulation</keyword>
<dbReference type="GO" id="GO:0000976">
    <property type="term" value="F:transcription cis-regulatory region binding"/>
    <property type="evidence" value="ECO:0007669"/>
    <property type="project" value="TreeGrafter"/>
</dbReference>
<dbReference type="InterPro" id="IPR011006">
    <property type="entry name" value="CheY-like_superfamily"/>
</dbReference>
<keyword evidence="7 11" id="KW-0238">DNA-binding</keyword>
<evidence type="ECO:0000313" key="15">
    <source>
        <dbReference type="Proteomes" id="UP000636949"/>
    </source>
</evidence>
<evidence type="ECO:0000313" key="14">
    <source>
        <dbReference type="EMBL" id="GGG03908.1"/>
    </source>
</evidence>
<dbReference type="Gene3D" id="3.40.50.2300">
    <property type="match status" value="1"/>
</dbReference>
<keyword evidence="15" id="KW-1185">Reference proteome</keyword>
<evidence type="ECO:0000256" key="6">
    <source>
        <dbReference type="ARBA" id="ARBA00023015"/>
    </source>
</evidence>
<dbReference type="AlphaFoldDB" id="A0A8J3E926"/>
<dbReference type="SMART" id="SM00862">
    <property type="entry name" value="Trans_reg_C"/>
    <property type="match status" value="1"/>
</dbReference>
<evidence type="ECO:0000256" key="8">
    <source>
        <dbReference type="ARBA" id="ARBA00023159"/>
    </source>
</evidence>
<comment type="subcellular location">
    <subcellularLocation>
        <location evidence="1">Cytoplasm</location>
    </subcellularLocation>
</comment>
<dbReference type="Pfam" id="PF00072">
    <property type="entry name" value="Response_reg"/>
    <property type="match status" value="1"/>
</dbReference>
<dbReference type="CDD" id="cd00383">
    <property type="entry name" value="trans_reg_C"/>
    <property type="match status" value="1"/>
</dbReference>
<keyword evidence="5" id="KW-0902">Two-component regulatory system</keyword>
<dbReference type="Pfam" id="PF00486">
    <property type="entry name" value="Trans_reg_C"/>
    <property type="match status" value="1"/>
</dbReference>
<dbReference type="InterPro" id="IPR039420">
    <property type="entry name" value="WalR-like"/>
</dbReference>
<dbReference type="InterPro" id="IPR036388">
    <property type="entry name" value="WH-like_DNA-bd_sf"/>
</dbReference>
<evidence type="ECO:0000259" key="13">
    <source>
        <dbReference type="PROSITE" id="PS51755"/>
    </source>
</evidence>